<dbReference type="PANTHER" id="PTHR30087">
    <property type="entry name" value="INNER MEMBRANE PROTEIN"/>
    <property type="match status" value="1"/>
</dbReference>
<evidence type="ECO:0000313" key="1">
    <source>
        <dbReference type="EMBL" id="MBC8317496.1"/>
    </source>
</evidence>
<evidence type="ECO:0000313" key="2">
    <source>
        <dbReference type="Proteomes" id="UP000614424"/>
    </source>
</evidence>
<reference evidence="1 2" key="1">
    <citation type="submission" date="2020-08" db="EMBL/GenBank/DDBJ databases">
        <title>Bridging the membrane lipid divide: bacteria of the FCB group superphylum have the potential to synthesize archaeal ether lipids.</title>
        <authorList>
            <person name="Villanueva L."/>
            <person name="Von Meijenfeldt F.A.B."/>
            <person name="Westbye A.B."/>
            <person name="Yadav S."/>
            <person name="Hopmans E.C."/>
            <person name="Dutilh B.E."/>
            <person name="Sinninghe Damste J.S."/>
        </authorList>
    </citation>
    <scope>NUCLEOTIDE SEQUENCE [LARGE SCALE GENOMIC DNA]</scope>
    <source>
        <strain evidence="1">NIOZ-UU47</strain>
    </source>
</reference>
<dbReference type="AlphaFoldDB" id="A0A8J6TCB5"/>
<organism evidence="1 2">
    <name type="scientific">Candidatus Desulfobia pelagia</name>
    <dbReference type="NCBI Taxonomy" id="2841692"/>
    <lineage>
        <taxon>Bacteria</taxon>
        <taxon>Pseudomonadati</taxon>
        <taxon>Thermodesulfobacteriota</taxon>
        <taxon>Desulfobulbia</taxon>
        <taxon>Desulfobulbales</taxon>
        <taxon>Desulfobulbaceae</taxon>
        <taxon>Candidatus Desulfobia</taxon>
    </lineage>
</organism>
<accession>A0A8J6TCB5</accession>
<gene>
    <name evidence="1" type="ORF">H8E41_06285</name>
</gene>
<proteinExistence type="predicted"/>
<comment type="caution">
    <text evidence="1">The sequence shown here is derived from an EMBL/GenBank/DDBJ whole genome shotgun (WGS) entry which is preliminary data.</text>
</comment>
<dbReference type="PANTHER" id="PTHR30087:SF1">
    <property type="entry name" value="HYPOTHETICAL CYTOSOLIC PROTEIN"/>
    <property type="match status" value="1"/>
</dbReference>
<name>A0A8J6TCB5_9BACT</name>
<dbReference type="EMBL" id="JACNJZ010000091">
    <property type="protein sequence ID" value="MBC8317496.1"/>
    <property type="molecule type" value="Genomic_DNA"/>
</dbReference>
<protein>
    <submittedName>
        <fullName evidence="1">DUF523 domain-containing protein</fullName>
    </submittedName>
</protein>
<dbReference type="InterPro" id="IPR007553">
    <property type="entry name" value="2-thiour_desulf"/>
</dbReference>
<dbReference type="Proteomes" id="UP000614424">
    <property type="component" value="Unassembled WGS sequence"/>
</dbReference>
<sequence length="152" mass="16423">MVTDEPGKATSFSKNSQKPVYLVSACLVGLCTRYDAQVKSYPKCFDMLQEALWVPVCPEQLGGLPTPRTPADLVGGDGYDVISGKARVVDRDGRDVTEKFLTGAHQVLEIARKLQVRSVLFKSKSPSCGLAPQTGVTAALLRLNNIEVQEIG</sequence>
<dbReference type="Pfam" id="PF04463">
    <property type="entry name" value="2-thiour_desulf"/>
    <property type="match status" value="1"/>
</dbReference>